<dbReference type="SUPFAM" id="SSF47336">
    <property type="entry name" value="ACP-like"/>
    <property type="match status" value="2"/>
</dbReference>
<dbReference type="NCBIfam" id="TIGR01733">
    <property type="entry name" value="AA-adenyl-dom"/>
    <property type="match status" value="1"/>
</dbReference>
<dbReference type="Gene3D" id="3.30.559.10">
    <property type="entry name" value="Chloramphenicol acetyltransferase-like domain"/>
    <property type="match status" value="2"/>
</dbReference>
<organism evidence="8 9">
    <name type="scientific">Ceratocystis pirilliformis</name>
    <dbReference type="NCBI Taxonomy" id="259994"/>
    <lineage>
        <taxon>Eukaryota</taxon>
        <taxon>Fungi</taxon>
        <taxon>Dikarya</taxon>
        <taxon>Ascomycota</taxon>
        <taxon>Pezizomycotina</taxon>
        <taxon>Sordariomycetes</taxon>
        <taxon>Hypocreomycetidae</taxon>
        <taxon>Microascales</taxon>
        <taxon>Ceratocystidaceae</taxon>
        <taxon>Ceratocystis</taxon>
    </lineage>
</organism>
<keyword evidence="3" id="KW-0436">Ligase</keyword>
<dbReference type="SUPFAM" id="SSF52777">
    <property type="entry name" value="CoA-dependent acyltransferases"/>
    <property type="match status" value="4"/>
</dbReference>
<dbReference type="InterPro" id="IPR023213">
    <property type="entry name" value="CAT-like_dom_sf"/>
</dbReference>
<keyword evidence="5" id="KW-0175">Coiled coil</keyword>
<dbReference type="InterPro" id="IPR042099">
    <property type="entry name" value="ANL_N_sf"/>
</dbReference>
<dbReference type="Proteomes" id="UP001583280">
    <property type="component" value="Unassembled WGS sequence"/>
</dbReference>
<dbReference type="InterPro" id="IPR000873">
    <property type="entry name" value="AMP-dep_synth/lig_dom"/>
</dbReference>
<feature type="region of interest" description="Disordered" evidence="6">
    <location>
        <begin position="1949"/>
        <end position="2005"/>
    </location>
</feature>
<feature type="domain" description="Carrier" evidence="7">
    <location>
        <begin position="1422"/>
        <end position="1498"/>
    </location>
</feature>
<dbReference type="InterPro" id="IPR006162">
    <property type="entry name" value="Ppantetheine_attach_site"/>
</dbReference>
<dbReference type="Pfam" id="PF00668">
    <property type="entry name" value="Condensation"/>
    <property type="match status" value="2"/>
</dbReference>
<dbReference type="Gene3D" id="3.30.300.30">
    <property type="match status" value="1"/>
</dbReference>
<evidence type="ECO:0000256" key="3">
    <source>
        <dbReference type="ARBA" id="ARBA00022598"/>
    </source>
</evidence>
<keyword evidence="9" id="KW-1185">Reference proteome</keyword>
<dbReference type="Gene3D" id="3.30.559.30">
    <property type="entry name" value="Nonribosomal peptide synthetase, condensation domain"/>
    <property type="match status" value="2"/>
</dbReference>
<dbReference type="PANTHER" id="PTHR45527:SF3">
    <property type="entry name" value="SIDEROPHORE SYNTHETASE (EUROFUNG)"/>
    <property type="match status" value="1"/>
</dbReference>
<dbReference type="Gene3D" id="3.40.50.12780">
    <property type="entry name" value="N-terminal domain of ligase-like"/>
    <property type="match status" value="1"/>
</dbReference>
<dbReference type="InterPro" id="IPR045851">
    <property type="entry name" value="AMP-bd_C_sf"/>
</dbReference>
<dbReference type="CDD" id="cd19545">
    <property type="entry name" value="FUM14_C_NRPS-like"/>
    <property type="match status" value="1"/>
</dbReference>
<dbReference type="Pfam" id="PF00501">
    <property type="entry name" value="AMP-binding"/>
    <property type="match status" value="1"/>
</dbReference>
<dbReference type="Gene3D" id="1.10.1200.10">
    <property type="entry name" value="ACP-like"/>
    <property type="match status" value="2"/>
</dbReference>
<dbReference type="PANTHER" id="PTHR45527">
    <property type="entry name" value="NONRIBOSOMAL PEPTIDE SYNTHETASE"/>
    <property type="match status" value="1"/>
</dbReference>
<dbReference type="InterPro" id="IPR020845">
    <property type="entry name" value="AMP-binding_CS"/>
</dbReference>
<evidence type="ECO:0000256" key="1">
    <source>
        <dbReference type="ARBA" id="ARBA00022450"/>
    </source>
</evidence>
<evidence type="ECO:0000256" key="2">
    <source>
        <dbReference type="ARBA" id="ARBA00022553"/>
    </source>
</evidence>
<evidence type="ECO:0000259" key="7">
    <source>
        <dbReference type="PROSITE" id="PS50075"/>
    </source>
</evidence>
<dbReference type="SUPFAM" id="SSF56801">
    <property type="entry name" value="Acetyl-CoA synthetase-like"/>
    <property type="match status" value="1"/>
</dbReference>
<dbReference type="InterPro" id="IPR036736">
    <property type="entry name" value="ACP-like_sf"/>
</dbReference>
<proteinExistence type="inferred from homology"/>
<evidence type="ECO:0000313" key="9">
    <source>
        <dbReference type="Proteomes" id="UP001583280"/>
    </source>
</evidence>
<protein>
    <submittedName>
        <fullName evidence="8">NRPS</fullName>
    </submittedName>
</protein>
<evidence type="ECO:0000256" key="6">
    <source>
        <dbReference type="SAM" id="MobiDB-lite"/>
    </source>
</evidence>
<sequence length="2100" mass="231086">MVPACDVEARGSSATIEHSQASLYINYDASVSDFRPHFLLAWLIAFCFDKDSALPYITFETASQLNDAKTQDVVPSTIIDLPPNASLALCLEDLKQKLSPSHQSSTLPVPKTIVFYESTVDHDQAKISWTYQLQILPDPRCACMSLVSQSRNPALTPQASDRRLQVFSNVLNDILNASTTSTVISSIRARSADLDLIWNWNKIVPQTATRCMHDVISEKAKAWPGSVAIESWDGNWTYAEVDSLSTRLASILLQSGVRSGDVIPLCFEKCKWTIIAVLAVMKSGAAFSLTDPTQPEGRLRTIVEQTHAKQIIVSYQQAELGVKICKNAKVIVLDTVLLLAPSLSMATLPKVPPTTPMYVIFTSGSTGKPKGVIVSHENYTSGALPRINQINYQSSSRVFDFASYAFDVSLDCMICTLTAGGCLCIPTDAERINDLSGAIRKAHANMAHMTPSVARILDPDIIPSLDVLGLGGEAISSSDAASWSKHTSIIIAYGPSECTVGCTINNTVSADCTNLGYGVGGTMWIVDANDHEQLMPVEEVGELVVEGPVVGLGYLDEPEKTAHVFIDAPGWLKRGYKDVQGRHGKLYKTGDLVKYDPRNNGSIVFIGRKDQQVKLRGQRVELAEVEFHLRKAMPQGIKLAAEVIKPGGTDPILVAFLESKVDTTNASPPPKSSSALTPLFSGFTALVSQAIIDVDKNMGVDVPRYMVPATFIPLYNLPSLVSGKIDRKKLREIGGNMTRDQLASLRVSRTNISSQEIRVEAAPETAMEEKLLILWTTLLGSKVKISLYDNFMSLGGDSLKAMKLVGLARENGIQLNISTIFQYPTLKEMASHAQFAAANALEKKEVPPFSLLSPGLDVASAQLQASELCGIPMHEIADIYPCSPLQEGLMALTAKFKDAFVAQRVVKLESDEVVARVVNAFNEATKCSDILRTRIVQLPGEGLVQVVLKGEVEWALSTTPLHEYLSLDRDDHMDLGKALVRYAIITNNGHKYFVLSMHHALYDGWSMPLVIDRINRAYDGLSTTRPSSFKDFIAYLHGIDRSSSEQFWKDRLNGATGPQFPALPYPSYQVQSDCLLEQYVTLGNRLPTITTATVVRGAWALIASRYSGSLDVVLGETLTGRNAHIDGVEDIEGPMITTVPVRIQVQLQASVMEYLSSIQAAATEQIPHEHFGLQNIRRVSPDALQACELRTGLVMHPSIGNASEVGVSRSLYPANRLMPASESEAARESLKFNTFSLMLVCSLDPEGFLVMASFDQKTVCSKALARALRQFSHVAKQMVEYSDKSLEDIQFLMDEDISELGSLSKTAASTIASAYPNIEAAWVVDPTDSSRLLALGGVGELVVQISSDLSENMEGFRAAPLKQINTPQSILGLSPEAARTVYETGKLATIDEKGQVVLKGNKNQSSISSMPPKIVSKSKSVSVTSYKQLKLRKLWAGVLRMPEDKISLGDSFFQLGGDSITAMKLVSEARLSGITLTVAKMFQSRTLYDMANAMEELQASEASSKAVIPFVLIPEEDLSEIKASARQSLRGSKHSNIMDIIPARPLQEIAVDGTVHFPRFSARYEMMYFDRPLETNKMAISCNELVRRNEILRTVFFRNAKKKCYGAVLDKIDVPILYHDVDEQFDLKDFCHDLCKIDVRSPMPHGSSFVKWFLIQAYNTAGEQTKSALIFRISHAQYDEICLPLLLRELAALYQNQPTPQLLPFSAFANHVIRTIPDSMPYWRDLLQDSEPTVLRPDIPLVRRNHYCIEREYDISGRPAEITTASIPTAAWALCLARILGKRDVVFGEVVSGRNTAFPHADTIVGPTWQYVPTRIKFTPSMTALDLLQLVQDQHMATSAHEGVGITELIRDGCWPASAEWFDTVVHQDVEHVDSLGLVNGLGGRTEILYLHEEPLREWKIQAFPKGNKMVIEVVTFESWKETAAELLDHMQDIFTRLLGQATGPLFPEDLAATSDPKHLGEIPSATDTPVRSHSPTTPDSETSSQYDGPPTPSNEYDQPPIRIHVPQDSISPISIKTAPSDCSPTDTPPIMASNPKVNSNAPDIARDLGAAQSSLIHDLERKLAQYDEINRELRERVEKVEATMEEMRLDFEVLKAKLA</sequence>
<feature type="coiled-coil region" evidence="5">
    <location>
        <begin position="2057"/>
        <end position="2098"/>
    </location>
</feature>
<keyword evidence="1" id="KW-0596">Phosphopantetheine</keyword>
<dbReference type="CDD" id="cd05918">
    <property type="entry name" value="A_NRPS_SidN3_like"/>
    <property type="match status" value="1"/>
</dbReference>
<dbReference type="PROSITE" id="PS00455">
    <property type="entry name" value="AMP_BINDING"/>
    <property type="match status" value="1"/>
</dbReference>
<dbReference type="InterPro" id="IPR009081">
    <property type="entry name" value="PP-bd_ACP"/>
</dbReference>
<comment type="similarity">
    <text evidence="4">Belongs to the NRP synthetase family.</text>
</comment>
<dbReference type="PROSITE" id="PS00012">
    <property type="entry name" value="PHOSPHOPANTETHEINE"/>
    <property type="match status" value="2"/>
</dbReference>
<name>A0ABR3ZJG9_9PEZI</name>
<dbReference type="PROSITE" id="PS50075">
    <property type="entry name" value="CARRIER"/>
    <property type="match status" value="2"/>
</dbReference>
<dbReference type="InterPro" id="IPR010071">
    <property type="entry name" value="AA_adenyl_dom"/>
</dbReference>
<dbReference type="EMBL" id="JAWDJO010000009">
    <property type="protein sequence ID" value="KAL1900865.1"/>
    <property type="molecule type" value="Genomic_DNA"/>
</dbReference>
<evidence type="ECO:0000256" key="5">
    <source>
        <dbReference type="SAM" id="Coils"/>
    </source>
</evidence>
<gene>
    <name evidence="8" type="ORF">Cpir12675_000741</name>
</gene>
<feature type="domain" description="Carrier" evidence="7">
    <location>
        <begin position="762"/>
        <end position="837"/>
    </location>
</feature>
<evidence type="ECO:0000256" key="4">
    <source>
        <dbReference type="ARBA" id="ARBA00029454"/>
    </source>
</evidence>
<accession>A0ABR3ZJG9</accession>
<keyword evidence="2" id="KW-0597">Phosphoprotein</keyword>
<evidence type="ECO:0000313" key="8">
    <source>
        <dbReference type="EMBL" id="KAL1900865.1"/>
    </source>
</evidence>
<comment type="caution">
    <text evidence="8">The sequence shown here is derived from an EMBL/GenBank/DDBJ whole genome shotgun (WGS) entry which is preliminary data.</text>
</comment>
<dbReference type="Pfam" id="PF00550">
    <property type="entry name" value="PP-binding"/>
    <property type="match status" value="2"/>
</dbReference>
<dbReference type="InterPro" id="IPR001242">
    <property type="entry name" value="Condensation_dom"/>
</dbReference>
<feature type="compositionally biased region" description="Polar residues" evidence="6">
    <location>
        <begin position="1966"/>
        <end position="1987"/>
    </location>
</feature>
<reference evidence="8 9" key="1">
    <citation type="journal article" date="2024" name="IMA Fungus">
        <title>IMA Genome - F19 : A genome assembly and annotation guide to empower mycologists, including annotated draft genome sequences of Ceratocystis pirilliformis, Diaporthe australafricana, Fusarium ophioides, Paecilomyces lecythidis, and Sporothrix stenoceras.</title>
        <authorList>
            <person name="Aylward J."/>
            <person name="Wilson A.M."/>
            <person name="Visagie C.M."/>
            <person name="Spraker J."/>
            <person name="Barnes I."/>
            <person name="Buitendag C."/>
            <person name="Ceriani C."/>
            <person name="Del Mar Angel L."/>
            <person name="du Plessis D."/>
            <person name="Fuchs T."/>
            <person name="Gasser K."/>
            <person name="Kramer D."/>
            <person name="Li W."/>
            <person name="Munsamy K."/>
            <person name="Piso A."/>
            <person name="Price J.L."/>
            <person name="Sonnekus B."/>
            <person name="Thomas C."/>
            <person name="van der Nest A."/>
            <person name="van Dijk A."/>
            <person name="van Heerden A."/>
            <person name="van Vuuren N."/>
            <person name="Yilmaz N."/>
            <person name="Duong T.A."/>
            <person name="van der Merwe N.A."/>
            <person name="Wingfield M.J."/>
            <person name="Wingfield B.D."/>
        </authorList>
    </citation>
    <scope>NUCLEOTIDE SEQUENCE [LARGE SCALE GENOMIC DNA]</scope>
    <source>
        <strain evidence="8 9">CMW 12675</strain>
    </source>
</reference>